<proteinExistence type="predicted"/>
<gene>
    <name evidence="1" type="ORF">F5148DRAFT_1014974</name>
</gene>
<protein>
    <submittedName>
        <fullName evidence="1">CRAL-TRIO domain-containing protein</fullName>
    </submittedName>
</protein>
<comment type="caution">
    <text evidence="1">The sequence shown here is derived from an EMBL/GenBank/DDBJ whole genome shotgun (WGS) entry which is preliminary data.</text>
</comment>
<keyword evidence="2" id="KW-1185">Reference proteome</keyword>
<sequence>MLSHSPITSQAIRAHNDALTNLYFQHRETVQQIQGTLFTQVLPNALDELGLGRAARDWAQEWLRDDLFVFRTLKRHKFTKAFALESLRAILTWRLTHLKSLDVAGSLPPVFHILPPPACDVLGRPVLILRLAKLYALQEDPRERVLRSVERLRRSLHNINSSSSSLPASPMRGPVLQYMLLVDMENVSMRNFNLDLLTWYTHEVAPRYPGLFGTVFVINFSWTQSGIWSVIRLALPESVYYRIFFPSMEVLHECISPSSLPKEYGGCLPHLPEIPNILDAAQHASSSFSSSLSSPREEDSSTLPTHLAVEEKNADRGSSRKIAHISPRSQLNPFYGYPIGPSPYSLTPPALPYPRYGRRRKRDLVRTLAALWWAKWRSKVSWSFPLLFIFLCARWWWRQRRKGVFFIRGEPN</sequence>
<dbReference type="Proteomes" id="UP001207468">
    <property type="component" value="Unassembled WGS sequence"/>
</dbReference>
<name>A0ACC0U6Y0_9AGAM</name>
<evidence type="ECO:0000313" key="1">
    <source>
        <dbReference type="EMBL" id="KAI9507470.1"/>
    </source>
</evidence>
<organism evidence="1 2">
    <name type="scientific">Russula earlei</name>
    <dbReference type="NCBI Taxonomy" id="71964"/>
    <lineage>
        <taxon>Eukaryota</taxon>
        <taxon>Fungi</taxon>
        <taxon>Dikarya</taxon>
        <taxon>Basidiomycota</taxon>
        <taxon>Agaricomycotina</taxon>
        <taxon>Agaricomycetes</taxon>
        <taxon>Russulales</taxon>
        <taxon>Russulaceae</taxon>
        <taxon>Russula</taxon>
    </lineage>
</organism>
<reference evidence="1" key="1">
    <citation type="submission" date="2021-03" db="EMBL/GenBank/DDBJ databases">
        <title>Evolutionary priming and transition to the ectomycorrhizal habit in an iconic lineage of mushroom-forming fungi: is preadaptation a requirement?</title>
        <authorList>
            <consortium name="DOE Joint Genome Institute"/>
            <person name="Looney B.P."/>
            <person name="Miyauchi S."/>
            <person name="Morin E."/>
            <person name="Drula E."/>
            <person name="Courty P.E."/>
            <person name="Chicoki N."/>
            <person name="Fauchery L."/>
            <person name="Kohler A."/>
            <person name="Kuo A."/>
            <person name="LaButti K."/>
            <person name="Pangilinan J."/>
            <person name="Lipzen A."/>
            <person name="Riley R."/>
            <person name="Andreopoulos W."/>
            <person name="He G."/>
            <person name="Johnson J."/>
            <person name="Barry K.W."/>
            <person name="Grigoriev I.V."/>
            <person name="Nagy L."/>
            <person name="Hibbett D."/>
            <person name="Henrissat B."/>
            <person name="Matheny P.B."/>
            <person name="Labbe J."/>
            <person name="Martin A.F."/>
        </authorList>
    </citation>
    <scope>NUCLEOTIDE SEQUENCE</scope>
    <source>
        <strain evidence="1">BPL698</strain>
    </source>
</reference>
<evidence type="ECO:0000313" key="2">
    <source>
        <dbReference type="Proteomes" id="UP001207468"/>
    </source>
</evidence>
<accession>A0ACC0U6Y0</accession>
<dbReference type="EMBL" id="JAGFNK010000124">
    <property type="protein sequence ID" value="KAI9507470.1"/>
    <property type="molecule type" value="Genomic_DNA"/>
</dbReference>